<feature type="domain" description="DAGKc" evidence="2">
    <location>
        <begin position="1"/>
        <end position="126"/>
    </location>
</feature>
<feature type="compositionally biased region" description="Basic residues" evidence="1">
    <location>
        <begin position="224"/>
        <end position="234"/>
    </location>
</feature>
<dbReference type="PROSITE" id="PS50146">
    <property type="entry name" value="DAGK"/>
    <property type="match status" value="1"/>
</dbReference>
<dbReference type="RefSeq" id="WP_167951449.1">
    <property type="nucleotide sequence ID" value="NZ_BAAAPQ010000040.1"/>
</dbReference>
<dbReference type="InterPro" id="IPR016064">
    <property type="entry name" value="NAD/diacylglycerol_kinase_sf"/>
</dbReference>
<reference evidence="3 4" key="1">
    <citation type="submission" date="2020-03" db="EMBL/GenBank/DDBJ databases">
        <title>Sequencing the genomes of 1000 actinobacteria strains.</title>
        <authorList>
            <person name="Klenk H.-P."/>
        </authorList>
    </citation>
    <scope>NUCLEOTIDE SEQUENCE [LARGE SCALE GENOMIC DNA]</scope>
    <source>
        <strain evidence="3 4">DSM 18964</strain>
    </source>
</reference>
<gene>
    <name evidence="3" type="ORF">BKA07_002844</name>
</gene>
<organism evidence="3 4">
    <name type="scientific">Brevibacterium marinum</name>
    <dbReference type="NCBI Taxonomy" id="418643"/>
    <lineage>
        <taxon>Bacteria</taxon>
        <taxon>Bacillati</taxon>
        <taxon>Actinomycetota</taxon>
        <taxon>Actinomycetes</taxon>
        <taxon>Micrococcales</taxon>
        <taxon>Brevibacteriaceae</taxon>
        <taxon>Brevibacterium</taxon>
    </lineage>
</organism>
<feature type="compositionally biased region" description="Basic residues" evidence="1">
    <location>
        <begin position="277"/>
        <end position="289"/>
    </location>
</feature>
<feature type="compositionally biased region" description="Basic and acidic residues" evidence="1">
    <location>
        <begin position="235"/>
        <end position="244"/>
    </location>
</feature>
<dbReference type="EMBL" id="JAATJN010000001">
    <property type="protein sequence ID" value="NJC57809.1"/>
    <property type="molecule type" value="Genomic_DNA"/>
</dbReference>
<dbReference type="InterPro" id="IPR001206">
    <property type="entry name" value="Diacylglycerol_kinase_cat_dom"/>
</dbReference>
<keyword evidence="4" id="KW-1185">Reference proteome</keyword>
<proteinExistence type="predicted"/>
<dbReference type="GO" id="GO:0016301">
    <property type="term" value="F:kinase activity"/>
    <property type="evidence" value="ECO:0007669"/>
    <property type="project" value="InterPro"/>
</dbReference>
<evidence type="ECO:0000313" key="4">
    <source>
        <dbReference type="Proteomes" id="UP000576792"/>
    </source>
</evidence>
<dbReference type="SMART" id="SM00046">
    <property type="entry name" value="DAGKc"/>
    <property type="match status" value="1"/>
</dbReference>
<comment type="caution">
    <text evidence="3">The sequence shown here is derived from an EMBL/GenBank/DDBJ whole genome shotgun (WGS) entry which is preliminary data.</text>
</comment>
<dbReference type="SUPFAM" id="SSF111331">
    <property type="entry name" value="NAD kinase/diacylglycerol kinase-like"/>
    <property type="match status" value="1"/>
</dbReference>
<accession>A0A846RVI3</accession>
<feature type="region of interest" description="Disordered" evidence="1">
    <location>
        <begin position="213"/>
        <end position="289"/>
    </location>
</feature>
<dbReference type="AlphaFoldDB" id="A0A846RVI3"/>
<protein>
    <recommendedName>
        <fullName evidence="2">DAGKc domain-containing protein</fullName>
    </recommendedName>
</protein>
<dbReference type="Proteomes" id="UP000576792">
    <property type="component" value="Unassembled WGS sequence"/>
</dbReference>
<sequence length="289" mass="31303">MRLGIIVNPRHARTTYAYAHLVEVLRREKIRYRSATTTRGWPGAQQTNELLDWAADLIIVLGGDGTLRSIAPVLSAAAVPVLIIPTGTANVLSRHIGIRSAEHALRLVESHLRSRPARMCAVPVNTADCLTADGFRREHFLSLAGIGGDARAVAGRTGLPGLMGAELLGYVCGAARALFSPLINAKVEDGGATTVPTAISQVWSVMASKTAKPAGPIPVFPPRRGGRRRVRVPRRHPDHDETRGPPRRVGTDWVGLREPTSKSQPVDVLLARDRSPHQCRRTRSGPARR</sequence>
<dbReference type="InterPro" id="IPR017438">
    <property type="entry name" value="ATP-NAD_kinase_N"/>
</dbReference>
<dbReference type="Pfam" id="PF00781">
    <property type="entry name" value="DAGK_cat"/>
    <property type="match status" value="1"/>
</dbReference>
<evidence type="ECO:0000259" key="2">
    <source>
        <dbReference type="PROSITE" id="PS50146"/>
    </source>
</evidence>
<name>A0A846RVI3_9MICO</name>
<evidence type="ECO:0000256" key="1">
    <source>
        <dbReference type="SAM" id="MobiDB-lite"/>
    </source>
</evidence>
<evidence type="ECO:0000313" key="3">
    <source>
        <dbReference type="EMBL" id="NJC57809.1"/>
    </source>
</evidence>
<dbReference type="Gene3D" id="3.40.50.10330">
    <property type="entry name" value="Probable inorganic polyphosphate/atp-NAD kinase, domain 1"/>
    <property type="match status" value="1"/>
</dbReference>